<evidence type="ECO:0000313" key="3">
    <source>
        <dbReference type="Proteomes" id="UP000298652"/>
    </source>
</evidence>
<accession>A0A4V6D2Z1</accession>
<feature type="region of interest" description="Disordered" evidence="1">
    <location>
        <begin position="147"/>
        <end position="171"/>
    </location>
</feature>
<gene>
    <name evidence="2" type="ORF">SEVIR_8G114800v2</name>
</gene>
<organism evidence="2 3">
    <name type="scientific">Setaria viridis</name>
    <name type="common">Green bristlegrass</name>
    <name type="synonym">Setaria italica subsp. viridis</name>
    <dbReference type="NCBI Taxonomy" id="4556"/>
    <lineage>
        <taxon>Eukaryota</taxon>
        <taxon>Viridiplantae</taxon>
        <taxon>Streptophyta</taxon>
        <taxon>Embryophyta</taxon>
        <taxon>Tracheophyta</taxon>
        <taxon>Spermatophyta</taxon>
        <taxon>Magnoliopsida</taxon>
        <taxon>Liliopsida</taxon>
        <taxon>Poales</taxon>
        <taxon>Poaceae</taxon>
        <taxon>PACMAD clade</taxon>
        <taxon>Panicoideae</taxon>
        <taxon>Panicodae</taxon>
        <taxon>Paniceae</taxon>
        <taxon>Cenchrinae</taxon>
        <taxon>Setaria</taxon>
    </lineage>
</organism>
<feature type="region of interest" description="Disordered" evidence="1">
    <location>
        <begin position="51"/>
        <end position="110"/>
    </location>
</feature>
<evidence type="ECO:0000313" key="2">
    <source>
        <dbReference type="EMBL" id="TKW00516.1"/>
    </source>
</evidence>
<dbReference type="Gramene" id="TKW00516">
    <property type="protein sequence ID" value="TKW00516"/>
    <property type="gene ID" value="SEVIR_8G114800v2"/>
</dbReference>
<feature type="compositionally biased region" description="Low complexity" evidence="1">
    <location>
        <begin position="75"/>
        <end position="84"/>
    </location>
</feature>
<dbReference type="Proteomes" id="UP000298652">
    <property type="component" value="Chromosome 8"/>
</dbReference>
<dbReference type="EMBL" id="CM016559">
    <property type="protein sequence ID" value="TKW00516.1"/>
    <property type="molecule type" value="Genomic_DNA"/>
</dbReference>
<dbReference type="AlphaFoldDB" id="A0A4V6D2Z1"/>
<sequence>MPTNRSPTHSSEKLPHRHRPTPPPAHPTSALALRLARPTNRLPMLKIACDQPRRDTPWSSAPRANGAAAQSLSTSHAPHSPSAHRPARTLRRSLGPYKRSKGATGGALRTPPPFFFFPPPLFCTPPPTSPRRASVHRPNPLAITRLHTASGPRSSSCRLTTARGHPTAETPQAAVAVPELIAGATF</sequence>
<reference evidence="2" key="1">
    <citation type="submission" date="2019-03" db="EMBL/GenBank/DDBJ databases">
        <title>WGS assembly of Setaria viridis.</title>
        <authorList>
            <person name="Huang P."/>
            <person name="Jenkins J."/>
            <person name="Grimwood J."/>
            <person name="Barry K."/>
            <person name="Healey A."/>
            <person name="Mamidi S."/>
            <person name="Sreedasyam A."/>
            <person name="Shu S."/>
            <person name="Feldman M."/>
            <person name="Wu J."/>
            <person name="Yu Y."/>
            <person name="Chen C."/>
            <person name="Johnson J."/>
            <person name="Rokhsar D."/>
            <person name="Baxter I."/>
            <person name="Schmutz J."/>
            <person name="Brutnell T."/>
            <person name="Kellogg E."/>
        </authorList>
    </citation>
    <scope>NUCLEOTIDE SEQUENCE [LARGE SCALE GENOMIC DNA]</scope>
</reference>
<feature type="region of interest" description="Disordered" evidence="1">
    <location>
        <begin position="1"/>
        <end position="29"/>
    </location>
</feature>
<name>A0A4V6D2Z1_SETVI</name>
<protein>
    <submittedName>
        <fullName evidence="2">Uncharacterized protein</fullName>
    </submittedName>
</protein>
<evidence type="ECO:0000256" key="1">
    <source>
        <dbReference type="SAM" id="MobiDB-lite"/>
    </source>
</evidence>
<keyword evidence="3" id="KW-1185">Reference proteome</keyword>
<proteinExistence type="predicted"/>